<evidence type="ECO:0000313" key="1">
    <source>
        <dbReference type="EMBL" id="WYF46325.1"/>
    </source>
</evidence>
<dbReference type="EMBL" id="CP149783">
    <property type="protein sequence ID" value="WYF46325.1"/>
    <property type="molecule type" value="Genomic_DNA"/>
</dbReference>
<accession>A0AAU6Q6P7</accession>
<name>A0AAU6Q6P7_9DEIO</name>
<dbReference type="Gene3D" id="1.10.1220.10">
    <property type="entry name" value="Met repressor-like"/>
    <property type="match status" value="1"/>
</dbReference>
<organism evidence="1">
    <name type="scientific">Deinococcus sp. VB142</name>
    <dbReference type="NCBI Taxonomy" id="3112952"/>
    <lineage>
        <taxon>Bacteria</taxon>
        <taxon>Thermotogati</taxon>
        <taxon>Deinococcota</taxon>
        <taxon>Deinococci</taxon>
        <taxon>Deinococcales</taxon>
        <taxon>Deinococcaceae</taxon>
        <taxon>Deinococcus</taxon>
    </lineage>
</organism>
<gene>
    <name evidence="1" type="ORF">WDJ50_14750</name>
</gene>
<sequence length="61" mass="7028">MPVSPAVPVKDDSTQEPFSCTLSRGMKRRLKKASADEDRKQYMLVEQALEEYLAKHHPNIR</sequence>
<dbReference type="GO" id="GO:0006355">
    <property type="term" value="P:regulation of DNA-templated transcription"/>
    <property type="evidence" value="ECO:0007669"/>
    <property type="project" value="InterPro"/>
</dbReference>
<dbReference type="InterPro" id="IPR013321">
    <property type="entry name" value="Arc_rbn_hlx_hlx"/>
</dbReference>
<proteinExistence type="predicted"/>
<dbReference type="AlphaFoldDB" id="A0AAU6Q6P7"/>
<dbReference type="RefSeq" id="WP_339097798.1">
    <property type="nucleotide sequence ID" value="NZ_CP149783.1"/>
</dbReference>
<evidence type="ECO:0008006" key="2">
    <source>
        <dbReference type="Google" id="ProtNLM"/>
    </source>
</evidence>
<reference evidence="1" key="1">
    <citation type="submission" date="2024-03" db="EMBL/GenBank/DDBJ databases">
        <title>Deinococcus weizhi sp. nov., isolated from human skin.</title>
        <authorList>
            <person name="Wei Z."/>
            <person name="Tian F."/>
            <person name="Yang C."/>
            <person name="Xin L.T."/>
            <person name="Wen Z.J."/>
            <person name="Lan K.C."/>
            <person name="Yu L."/>
            <person name="Zhe W."/>
            <person name="Dan F.D."/>
            <person name="Jun W."/>
            <person name="Rui Z."/>
            <person name="Yong X.J."/>
            <person name="Ting Y."/>
            <person name="Wei X."/>
            <person name="Xu Z.G."/>
            <person name="Xin Z."/>
            <person name="Dong F.G."/>
            <person name="Ni X.M."/>
            <person name="Zheng M.G."/>
            <person name="Chun Y."/>
            <person name="Qian W.X."/>
        </authorList>
    </citation>
    <scope>NUCLEOTIDE SEQUENCE</scope>
    <source>
        <strain evidence="1">VB142</strain>
    </source>
</reference>
<protein>
    <recommendedName>
        <fullName evidence="2">CopG family transcriptional regulator</fullName>
    </recommendedName>
</protein>